<dbReference type="GO" id="GO:0016042">
    <property type="term" value="P:lipid catabolic process"/>
    <property type="evidence" value="ECO:0007669"/>
    <property type="project" value="UniProtKB-KW"/>
</dbReference>
<dbReference type="InterPro" id="IPR029058">
    <property type="entry name" value="AB_hydrolase_fold"/>
</dbReference>
<dbReference type="PANTHER" id="PTHR11005">
    <property type="entry name" value="LYSOSOMAL ACID LIPASE-RELATED"/>
    <property type="match status" value="1"/>
</dbReference>
<evidence type="ECO:0000313" key="11">
    <source>
        <dbReference type="Proteomes" id="UP001231518"/>
    </source>
</evidence>
<dbReference type="SUPFAM" id="SSF53474">
    <property type="entry name" value="alpha/beta-Hydrolases"/>
    <property type="match status" value="1"/>
</dbReference>
<dbReference type="Pfam" id="PF04083">
    <property type="entry name" value="Abhydro_lipase"/>
    <property type="match status" value="1"/>
</dbReference>
<organism evidence="10 11">
    <name type="scientific">Mythimna separata</name>
    <name type="common">Oriental armyworm</name>
    <name type="synonym">Pseudaletia separata</name>
    <dbReference type="NCBI Taxonomy" id="271217"/>
    <lineage>
        <taxon>Eukaryota</taxon>
        <taxon>Metazoa</taxon>
        <taxon>Ecdysozoa</taxon>
        <taxon>Arthropoda</taxon>
        <taxon>Hexapoda</taxon>
        <taxon>Insecta</taxon>
        <taxon>Pterygota</taxon>
        <taxon>Neoptera</taxon>
        <taxon>Endopterygota</taxon>
        <taxon>Lepidoptera</taxon>
        <taxon>Glossata</taxon>
        <taxon>Ditrysia</taxon>
        <taxon>Noctuoidea</taxon>
        <taxon>Noctuidae</taxon>
        <taxon>Noctuinae</taxon>
        <taxon>Hadenini</taxon>
        <taxon>Mythimna</taxon>
    </lineage>
</organism>
<evidence type="ECO:0000259" key="9">
    <source>
        <dbReference type="Pfam" id="PF04083"/>
    </source>
</evidence>
<protein>
    <recommendedName>
        <fullName evidence="9">Partial AB-hydrolase lipase domain-containing protein</fullName>
    </recommendedName>
</protein>
<keyword evidence="6" id="KW-0325">Glycoprotein</keyword>
<keyword evidence="2 8" id="KW-0732">Signal</keyword>
<keyword evidence="4" id="KW-0442">Lipid degradation</keyword>
<gene>
    <name evidence="10" type="ORF">PYW07_006120</name>
</gene>
<evidence type="ECO:0000256" key="6">
    <source>
        <dbReference type="ARBA" id="ARBA00023180"/>
    </source>
</evidence>
<dbReference type="EMBL" id="JARGEI010000016">
    <property type="protein sequence ID" value="KAJ8718190.1"/>
    <property type="molecule type" value="Genomic_DNA"/>
</dbReference>
<dbReference type="FunFam" id="3.40.50.1820:FF:000021">
    <property type="entry name" value="Lipase"/>
    <property type="match status" value="1"/>
</dbReference>
<name>A0AAD7YKV5_MYTSE</name>
<feature type="domain" description="Partial AB-hydrolase lipase" evidence="9">
    <location>
        <begin position="252"/>
        <end position="311"/>
    </location>
</feature>
<accession>A0AAD7YKV5</accession>
<dbReference type="Proteomes" id="UP001231518">
    <property type="component" value="Chromosome 18"/>
</dbReference>
<feature type="compositionally biased region" description="Basic and acidic residues" evidence="7">
    <location>
        <begin position="49"/>
        <end position="60"/>
    </location>
</feature>
<feature type="chain" id="PRO_5042296671" description="Partial AB-hydrolase lipase domain-containing protein" evidence="8">
    <location>
        <begin position="19"/>
        <end position="623"/>
    </location>
</feature>
<dbReference type="Gene3D" id="3.40.50.1820">
    <property type="entry name" value="alpha/beta hydrolase"/>
    <property type="match status" value="1"/>
</dbReference>
<comment type="similarity">
    <text evidence="1">Belongs to the AB hydrolase superfamily. Lipase family.</text>
</comment>
<sequence length="623" mass="71941">MKAACVLVCLALAHGITASIFNHQERGLDGLDVQQFKYIDQYEKLLREQPTEDQKLREQTHQTQKNSGKQIKDQKIRNPVVQDETYQDLLTQVPITQYQQRVPSYEEQYQQRALLNSQEWPTIRKHSHHHDRNHHHSSSSESSQESRERRYYGNQETIIHGDYQKWISPLVKSVMNKDYMNTPVVSDIIEWNGLRMAVEPNSPVQTPEDIEEIFGDAHKAMRHIEEEEKAKFHEVYEVATQEVNDNVILNSTQLAQKYLYPIEEHTIKTDDGYILTLFRIPPQKQTRDVLKKPVVFLMHGMLGSSDDWLIMGPKKSLAYLLADAGYDVWLGNARGNKYSRRHVTRWPAMADFWQFSIDEIALHDLPAMIDFALETTKQEKLYYIGHALGTTAFFALTATRPEYNNKVVMMYALSPMVYMTNVRSPLFRMLSPISKFQERISRQIGNEAFTPSKELIHTVGGAMCENEIGCKKVCSNMQVVMAGINVDGMDSSVLPVVMAHLPAGSSAKVIKQYGQGVASHEFRRYDYGPYINTQVYGTLEAPRYNISAIRAPVTLYYSEEDWLAHPKDVVRLQKELPNVRETYMVPEEHFSHLDFQFSSRAPEMVYQRIIDSMQNEQQHIVTV</sequence>
<dbReference type="GO" id="GO:0016787">
    <property type="term" value="F:hydrolase activity"/>
    <property type="evidence" value="ECO:0007669"/>
    <property type="project" value="UniProtKB-KW"/>
</dbReference>
<evidence type="ECO:0000256" key="3">
    <source>
        <dbReference type="ARBA" id="ARBA00022801"/>
    </source>
</evidence>
<feature type="region of interest" description="Disordered" evidence="7">
    <location>
        <begin position="124"/>
        <end position="151"/>
    </location>
</feature>
<reference evidence="10" key="1">
    <citation type="submission" date="2023-03" db="EMBL/GenBank/DDBJ databases">
        <title>Chromosome-level genomes of two armyworms, Mythimna separata and Mythimna loreyi, provide insights into the biosynthesis and reception of sex pheromones.</title>
        <authorList>
            <person name="Zhao H."/>
        </authorList>
    </citation>
    <scope>NUCLEOTIDE SEQUENCE</scope>
    <source>
        <strain evidence="10">BeijingLab</strain>
        <tissue evidence="10">Pupa</tissue>
    </source>
</reference>
<comment type="caution">
    <text evidence="10">The sequence shown here is derived from an EMBL/GenBank/DDBJ whole genome shotgun (WGS) entry which is preliminary data.</text>
</comment>
<evidence type="ECO:0000256" key="8">
    <source>
        <dbReference type="SAM" id="SignalP"/>
    </source>
</evidence>
<proteinExistence type="inferred from homology"/>
<keyword evidence="5" id="KW-0443">Lipid metabolism</keyword>
<evidence type="ECO:0000256" key="1">
    <source>
        <dbReference type="ARBA" id="ARBA00010701"/>
    </source>
</evidence>
<dbReference type="InterPro" id="IPR006693">
    <property type="entry name" value="AB_hydrolase_lipase"/>
</dbReference>
<feature type="compositionally biased region" description="Basic residues" evidence="7">
    <location>
        <begin position="124"/>
        <end position="137"/>
    </location>
</feature>
<evidence type="ECO:0000256" key="4">
    <source>
        <dbReference type="ARBA" id="ARBA00022963"/>
    </source>
</evidence>
<evidence type="ECO:0000313" key="10">
    <source>
        <dbReference type="EMBL" id="KAJ8718190.1"/>
    </source>
</evidence>
<evidence type="ECO:0000256" key="2">
    <source>
        <dbReference type="ARBA" id="ARBA00022729"/>
    </source>
</evidence>
<keyword evidence="3" id="KW-0378">Hydrolase</keyword>
<dbReference type="AlphaFoldDB" id="A0AAD7YKV5"/>
<evidence type="ECO:0000256" key="5">
    <source>
        <dbReference type="ARBA" id="ARBA00023098"/>
    </source>
</evidence>
<feature type="signal peptide" evidence="8">
    <location>
        <begin position="1"/>
        <end position="18"/>
    </location>
</feature>
<keyword evidence="11" id="KW-1185">Reference proteome</keyword>
<evidence type="ECO:0000256" key="7">
    <source>
        <dbReference type="SAM" id="MobiDB-lite"/>
    </source>
</evidence>
<feature type="region of interest" description="Disordered" evidence="7">
    <location>
        <begin position="49"/>
        <end position="78"/>
    </location>
</feature>